<dbReference type="AlphaFoldDB" id="A0AA88RB53"/>
<name>A0AA88RB53_9ASTE</name>
<comment type="caution">
    <text evidence="1">The sequence shown here is derived from an EMBL/GenBank/DDBJ whole genome shotgun (WGS) entry which is preliminary data.</text>
</comment>
<gene>
    <name evidence="1" type="ORF">RJ640_024618</name>
</gene>
<proteinExistence type="predicted"/>
<keyword evidence="2" id="KW-1185">Reference proteome</keyword>
<dbReference type="EMBL" id="JAVXUO010001091">
    <property type="protein sequence ID" value="KAK2986119.1"/>
    <property type="molecule type" value="Genomic_DNA"/>
</dbReference>
<protein>
    <submittedName>
        <fullName evidence="1">Uncharacterized protein</fullName>
    </submittedName>
</protein>
<organism evidence="1 2">
    <name type="scientific">Escallonia rubra</name>
    <dbReference type="NCBI Taxonomy" id="112253"/>
    <lineage>
        <taxon>Eukaryota</taxon>
        <taxon>Viridiplantae</taxon>
        <taxon>Streptophyta</taxon>
        <taxon>Embryophyta</taxon>
        <taxon>Tracheophyta</taxon>
        <taxon>Spermatophyta</taxon>
        <taxon>Magnoliopsida</taxon>
        <taxon>eudicotyledons</taxon>
        <taxon>Gunneridae</taxon>
        <taxon>Pentapetalae</taxon>
        <taxon>asterids</taxon>
        <taxon>campanulids</taxon>
        <taxon>Escalloniales</taxon>
        <taxon>Escalloniaceae</taxon>
        <taxon>Escallonia</taxon>
    </lineage>
</organism>
<dbReference type="Proteomes" id="UP001187471">
    <property type="component" value="Unassembled WGS sequence"/>
</dbReference>
<reference evidence="1" key="1">
    <citation type="submission" date="2022-12" db="EMBL/GenBank/DDBJ databases">
        <title>Draft genome assemblies for two species of Escallonia (Escalloniales).</title>
        <authorList>
            <person name="Chanderbali A."/>
            <person name="Dervinis C."/>
            <person name="Anghel I."/>
            <person name="Soltis D."/>
            <person name="Soltis P."/>
            <person name="Zapata F."/>
        </authorList>
    </citation>
    <scope>NUCLEOTIDE SEQUENCE</scope>
    <source>
        <strain evidence="1">UCBG92.1500</strain>
        <tissue evidence="1">Leaf</tissue>
    </source>
</reference>
<evidence type="ECO:0000313" key="2">
    <source>
        <dbReference type="Proteomes" id="UP001187471"/>
    </source>
</evidence>
<sequence length="123" mass="14596">MLVKYAILAPWVAQSMYWLAVKPESERDLTNLLILTFLLWRMLHNQLWISFSRHRTAKGNNRIVDKSIEFEQVDKGSNWSGEELNRNGELYIQKYPDLKVKVVNGWRWLLCSTPFQKGQHKFS</sequence>
<evidence type="ECO:0000313" key="1">
    <source>
        <dbReference type="EMBL" id="KAK2986119.1"/>
    </source>
</evidence>
<accession>A0AA88RB53</accession>